<dbReference type="Pfam" id="PF01263">
    <property type="entry name" value="Aldose_epim"/>
    <property type="match status" value="1"/>
</dbReference>
<organism evidence="1 2">
    <name type="scientific">Lactobacillus gasseri 224-1</name>
    <dbReference type="NCBI Taxonomy" id="679196"/>
    <lineage>
        <taxon>Bacteria</taxon>
        <taxon>Bacillati</taxon>
        <taxon>Bacillota</taxon>
        <taxon>Bacilli</taxon>
        <taxon>Lactobacillales</taxon>
        <taxon>Lactobacillaceae</taxon>
        <taxon>Lactobacillus</taxon>
    </lineage>
</organism>
<sequence length="110" mass="12727">MDYQLKNNFLTVTLSDHSAEIQSVKDVNSGREYIWQADPKIWGRHAPVLFPVVGRLKGDQYTYDGKTYHMGQHGFARDSQFTVEEQDDKHIIFLLTSNEDTKKCIHLILS</sequence>
<dbReference type="GO" id="GO:0030246">
    <property type="term" value="F:carbohydrate binding"/>
    <property type="evidence" value="ECO:0007669"/>
    <property type="project" value="InterPro"/>
</dbReference>
<dbReference type="GO" id="GO:0005975">
    <property type="term" value="P:carbohydrate metabolic process"/>
    <property type="evidence" value="ECO:0007669"/>
    <property type="project" value="InterPro"/>
</dbReference>
<dbReference type="EMBL" id="ADFT01000018">
    <property type="protein sequence ID" value="EFB62409.1"/>
    <property type="molecule type" value="Genomic_DNA"/>
</dbReference>
<dbReference type="InterPro" id="IPR008183">
    <property type="entry name" value="Aldose_1/G6P_1-epimerase"/>
</dbReference>
<dbReference type="Gene3D" id="2.70.98.10">
    <property type="match status" value="1"/>
</dbReference>
<reference evidence="1 2" key="1">
    <citation type="submission" date="2009-12" db="EMBL/GenBank/DDBJ databases">
        <title>Genome Sequence of Lactobacillus gasseri 224-1.</title>
        <authorList>
            <person name="Durkin A.S."/>
            <person name="Madupu R."/>
            <person name="Torralba M."/>
            <person name="Methe B."/>
            <person name="Sutton G."/>
            <person name="Strausberg R.L."/>
            <person name="Nelson K.E."/>
        </authorList>
    </citation>
    <scope>NUCLEOTIDE SEQUENCE [LARGE SCALE GENOMIC DNA]</scope>
    <source>
        <strain evidence="1 2">224-1</strain>
    </source>
</reference>
<evidence type="ECO:0000313" key="1">
    <source>
        <dbReference type="EMBL" id="EFB62409.1"/>
    </source>
</evidence>
<dbReference type="InterPro" id="IPR011013">
    <property type="entry name" value="Gal_mutarotase_sf_dom"/>
</dbReference>
<dbReference type="SUPFAM" id="SSF74650">
    <property type="entry name" value="Galactose mutarotase-like"/>
    <property type="match status" value="1"/>
</dbReference>
<comment type="caution">
    <text evidence="1">The sequence shown here is derived from an EMBL/GenBank/DDBJ whole genome shotgun (WGS) entry which is preliminary data.</text>
</comment>
<dbReference type="GO" id="GO:0016853">
    <property type="term" value="F:isomerase activity"/>
    <property type="evidence" value="ECO:0007669"/>
    <property type="project" value="InterPro"/>
</dbReference>
<evidence type="ECO:0000313" key="2">
    <source>
        <dbReference type="Proteomes" id="UP000003684"/>
    </source>
</evidence>
<name>D1YJE0_LACGS</name>
<protein>
    <recommendedName>
        <fullName evidence="3">Aldose 1-epimerase</fullName>
    </recommendedName>
</protein>
<accession>D1YJE0</accession>
<dbReference type="Proteomes" id="UP000003684">
    <property type="component" value="Unassembled WGS sequence"/>
</dbReference>
<proteinExistence type="predicted"/>
<dbReference type="AlphaFoldDB" id="D1YJE0"/>
<gene>
    <name evidence="1" type="ORF">HMPREF9209_1047</name>
</gene>
<dbReference type="InterPro" id="IPR014718">
    <property type="entry name" value="GH-type_carb-bd"/>
</dbReference>
<evidence type="ECO:0008006" key="3">
    <source>
        <dbReference type="Google" id="ProtNLM"/>
    </source>
</evidence>